<proteinExistence type="predicted"/>
<dbReference type="SUPFAM" id="SSF52047">
    <property type="entry name" value="RNI-like"/>
    <property type="match status" value="1"/>
</dbReference>
<comment type="caution">
    <text evidence="1">The sequence shown here is derived from an EMBL/GenBank/DDBJ whole genome shotgun (WGS) entry which is preliminary data.</text>
</comment>
<evidence type="ECO:0000313" key="2">
    <source>
        <dbReference type="Proteomes" id="UP001373714"/>
    </source>
</evidence>
<reference evidence="1 2" key="1">
    <citation type="submission" date="2019-10" db="EMBL/GenBank/DDBJ databases">
        <authorList>
            <person name="Palmer J.M."/>
        </authorList>
    </citation>
    <scope>NUCLEOTIDE SEQUENCE [LARGE SCALE GENOMIC DNA]</scope>
    <source>
        <strain evidence="1 2">TWF730</strain>
    </source>
</reference>
<keyword evidence="2" id="KW-1185">Reference proteome</keyword>
<dbReference type="AlphaFoldDB" id="A0AAV9UZR2"/>
<evidence type="ECO:0008006" key="3">
    <source>
        <dbReference type="Google" id="ProtNLM"/>
    </source>
</evidence>
<evidence type="ECO:0000313" key="1">
    <source>
        <dbReference type="EMBL" id="KAK6352142.1"/>
    </source>
</evidence>
<gene>
    <name evidence="1" type="ORF">TWF730_008974</name>
</gene>
<name>A0AAV9UZR2_9PEZI</name>
<dbReference type="EMBL" id="JAVHNS010000006">
    <property type="protein sequence ID" value="KAK6352142.1"/>
    <property type="molecule type" value="Genomic_DNA"/>
</dbReference>
<organism evidence="1 2">
    <name type="scientific">Orbilia blumenaviensis</name>
    <dbReference type="NCBI Taxonomy" id="1796055"/>
    <lineage>
        <taxon>Eukaryota</taxon>
        <taxon>Fungi</taxon>
        <taxon>Dikarya</taxon>
        <taxon>Ascomycota</taxon>
        <taxon>Pezizomycotina</taxon>
        <taxon>Orbiliomycetes</taxon>
        <taxon>Orbiliales</taxon>
        <taxon>Orbiliaceae</taxon>
        <taxon>Orbilia</taxon>
    </lineage>
</organism>
<sequence length="501" mass="56564">MAIITDLPNELLEDIALKLRTQYYNSDRFGNVLADFSLTCRAFYQVAFRYMHEDPDLSITEKNLCTKERICEFLRLAQRNPGLGYVVRTIAVGPWDSTELSNKWGKAESFVRSYGFLKRTVENQAIQEQDVEGLADHPMGVLVAALFYLIPRLGSLHLVLRSAKREDPLMTRWLLLAIDIAPLPFGDTVRRMELEYIEVDSCGASPCRTTLGALIGLPGLEHVRFTSEDGADTLPFGEDNLRLSISQKMKGLALNTEPEPEPAAVLSPALLDAYDRFLSYNPLCKNRLLAIRNTSSITDLSFYNNPSRTFLIPDIIRASKNLREFDCFIGSRTRDSREDVQAVHQALLENKDTLEYLCMSYYKGFDNRHNPNFQLDFSAFAKLETLQVSMLLLADIEAPVIRMGNVLPANLENLAVKIRYPSFAHGGRGDWDEVVLCLITRVATMKDEKLEKLNEVDVRVINHPPKASGSLKLKEARRLMGERGIQFTATTYDPTIGTIDL</sequence>
<accession>A0AAV9UZR2</accession>
<protein>
    <recommendedName>
        <fullName evidence="3">F-box domain-containing protein</fullName>
    </recommendedName>
</protein>
<dbReference type="Proteomes" id="UP001373714">
    <property type="component" value="Unassembled WGS sequence"/>
</dbReference>